<accession>A0A9D2GUA8</accession>
<proteinExistence type="predicted"/>
<protein>
    <submittedName>
        <fullName evidence="1">Uncharacterized protein</fullName>
    </submittedName>
</protein>
<dbReference type="EMBL" id="DXAQ01000141">
    <property type="protein sequence ID" value="HIZ90183.1"/>
    <property type="molecule type" value="Genomic_DNA"/>
</dbReference>
<reference evidence="1" key="1">
    <citation type="journal article" date="2021" name="PeerJ">
        <title>Extensive microbial diversity within the chicken gut microbiome revealed by metagenomics and culture.</title>
        <authorList>
            <person name="Gilroy R."/>
            <person name="Ravi A."/>
            <person name="Getino M."/>
            <person name="Pursley I."/>
            <person name="Horton D.L."/>
            <person name="Alikhan N.F."/>
            <person name="Baker D."/>
            <person name="Gharbi K."/>
            <person name="Hall N."/>
            <person name="Watson M."/>
            <person name="Adriaenssens E.M."/>
            <person name="Foster-Nyarko E."/>
            <person name="Jarju S."/>
            <person name="Secka A."/>
            <person name="Antonio M."/>
            <person name="Oren A."/>
            <person name="Chaudhuri R.R."/>
            <person name="La Ragione R."/>
            <person name="Hildebrand F."/>
            <person name="Pallen M.J."/>
        </authorList>
    </citation>
    <scope>NUCLEOTIDE SEQUENCE</scope>
    <source>
        <strain evidence="1">ChiW4-1371</strain>
    </source>
</reference>
<organism evidence="1 2">
    <name type="scientific">Candidatus Mucispirillum faecigallinarum</name>
    <dbReference type="NCBI Taxonomy" id="2838699"/>
    <lineage>
        <taxon>Bacteria</taxon>
        <taxon>Pseudomonadati</taxon>
        <taxon>Deferribacterota</taxon>
        <taxon>Deferribacteres</taxon>
        <taxon>Deferribacterales</taxon>
        <taxon>Mucispirillaceae</taxon>
        <taxon>Mucispirillum</taxon>
    </lineage>
</organism>
<evidence type="ECO:0000313" key="2">
    <source>
        <dbReference type="Proteomes" id="UP000824176"/>
    </source>
</evidence>
<name>A0A9D2GUA8_9BACT</name>
<gene>
    <name evidence="1" type="ORF">H9804_09565</name>
</gene>
<dbReference type="AlphaFoldDB" id="A0A9D2GUA8"/>
<reference evidence="1" key="2">
    <citation type="submission" date="2021-04" db="EMBL/GenBank/DDBJ databases">
        <authorList>
            <person name="Gilroy R."/>
        </authorList>
    </citation>
    <scope>NUCLEOTIDE SEQUENCE</scope>
    <source>
        <strain evidence="1">ChiW4-1371</strain>
    </source>
</reference>
<dbReference type="Proteomes" id="UP000824176">
    <property type="component" value="Unassembled WGS sequence"/>
</dbReference>
<sequence length="136" mass="15720">MDNKEEIFAGIIERKFESRLEMLLLKKGIEPAILDEVIEESIFDDDEEYFYVFAFNHNSEKHPVHIIAYEIEEGKVKSSVCCNKIKEDKLTVIDYAFSLKDARKIAAALQDKKLFDDIKVDFCGLCISKLYGDIDD</sequence>
<comment type="caution">
    <text evidence="1">The sequence shown here is derived from an EMBL/GenBank/DDBJ whole genome shotgun (WGS) entry which is preliminary data.</text>
</comment>
<evidence type="ECO:0000313" key="1">
    <source>
        <dbReference type="EMBL" id="HIZ90183.1"/>
    </source>
</evidence>